<keyword evidence="4" id="KW-1185">Reference proteome</keyword>
<dbReference type="AlphaFoldDB" id="A0AA36IQP0"/>
<reference evidence="3" key="1">
    <citation type="submission" date="2023-08" db="EMBL/GenBank/DDBJ databases">
        <authorList>
            <person name="Chen Y."/>
            <person name="Shah S."/>
            <person name="Dougan E. K."/>
            <person name="Thang M."/>
            <person name="Chan C."/>
        </authorList>
    </citation>
    <scope>NUCLEOTIDE SEQUENCE</scope>
</reference>
<evidence type="ECO:0000256" key="2">
    <source>
        <dbReference type="SAM" id="MobiDB-lite"/>
    </source>
</evidence>
<feature type="region of interest" description="Disordered" evidence="2">
    <location>
        <begin position="178"/>
        <end position="209"/>
    </location>
</feature>
<evidence type="ECO:0000256" key="1">
    <source>
        <dbReference type="SAM" id="Coils"/>
    </source>
</evidence>
<gene>
    <name evidence="3" type="ORF">EVOR1521_LOCUS17154</name>
</gene>
<dbReference type="Proteomes" id="UP001178507">
    <property type="component" value="Unassembled WGS sequence"/>
</dbReference>
<accession>A0AA36IQP0</accession>
<evidence type="ECO:0000313" key="4">
    <source>
        <dbReference type="Proteomes" id="UP001178507"/>
    </source>
</evidence>
<evidence type="ECO:0000313" key="3">
    <source>
        <dbReference type="EMBL" id="CAJ1391920.1"/>
    </source>
</evidence>
<sequence>MAMARMESLLQELQKLLQEHLEARAAEANALARCCSHAEQFIERRPSDAEQGQQDHGFDVEKWRHWRQLQAQWWQLKGQEPALKEAAKKARDAWRQQLFESSRSACAESDASDVQKACALARLCKFAAEEVLPSPEAFFTSRGMWPEGVEEQEQLLLELDRWIARLVQDAEAAAPDVARAQEAVRRFQQAQPEPPEPEVAEPSPERAPHPLALLQLPGGEDAARSVLLAQHRARQMELEAQVMRICCEGRPNLLDEVQEVLNQASCEEDTLKALEVLRMVEYLCSGRRTMMSVWPLPSESVEVEKWREGRDLMRLGGVDAWDVN</sequence>
<comment type="caution">
    <text evidence="3">The sequence shown here is derived from an EMBL/GenBank/DDBJ whole genome shotgun (WGS) entry which is preliminary data.</text>
</comment>
<organism evidence="3 4">
    <name type="scientific">Effrenium voratum</name>
    <dbReference type="NCBI Taxonomy" id="2562239"/>
    <lineage>
        <taxon>Eukaryota</taxon>
        <taxon>Sar</taxon>
        <taxon>Alveolata</taxon>
        <taxon>Dinophyceae</taxon>
        <taxon>Suessiales</taxon>
        <taxon>Symbiodiniaceae</taxon>
        <taxon>Effrenium</taxon>
    </lineage>
</organism>
<name>A0AA36IQP0_9DINO</name>
<proteinExistence type="predicted"/>
<protein>
    <submittedName>
        <fullName evidence="3">Uncharacterized protein</fullName>
    </submittedName>
</protein>
<keyword evidence="1" id="KW-0175">Coiled coil</keyword>
<dbReference type="EMBL" id="CAUJNA010002225">
    <property type="protein sequence ID" value="CAJ1391920.1"/>
    <property type="molecule type" value="Genomic_DNA"/>
</dbReference>
<feature type="coiled-coil region" evidence="1">
    <location>
        <begin position="3"/>
        <end position="30"/>
    </location>
</feature>